<dbReference type="Proteomes" id="UP000051984">
    <property type="component" value="Unassembled WGS sequence"/>
</dbReference>
<evidence type="ECO:0008006" key="3">
    <source>
        <dbReference type="Google" id="ProtNLM"/>
    </source>
</evidence>
<name>A0A0R1ET64_LACZE</name>
<dbReference type="AlphaFoldDB" id="A0A0R1ET64"/>
<proteinExistence type="predicted"/>
<evidence type="ECO:0000313" key="1">
    <source>
        <dbReference type="EMBL" id="KRK12351.1"/>
    </source>
</evidence>
<dbReference type="EMBL" id="AZCT01000008">
    <property type="protein sequence ID" value="KRK12351.1"/>
    <property type="molecule type" value="Genomic_DNA"/>
</dbReference>
<organism evidence="1 2">
    <name type="scientific">Lacticaseibacillus zeae DSM 20178 = KCTC 3804</name>
    <dbReference type="NCBI Taxonomy" id="1423816"/>
    <lineage>
        <taxon>Bacteria</taxon>
        <taxon>Bacillati</taxon>
        <taxon>Bacillota</taxon>
        <taxon>Bacilli</taxon>
        <taxon>Lactobacillales</taxon>
        <taxon>Lactobacillaceae</taxon>
        <taxon>Lacticaseibacillus</taxon>
    </lineage>
</organism>
<dbReference type="PATRIC" id="fig|1423816.3.peg.3021"/>
<dbReference type="eggNOG" id="ENOG50331U3">
    <property type="taxonomic scope" value="Bacteria"/>
</dbReference>
<sequence length="148" mass="16786">MLFMNKQQIKMAHYGTTINDVVEQTQDNQEMMAPLFEPLREAIDAGKLADYDQDTYDDTRVVFREGTDAYKKLLTRLQEVAVPARLVGPHRTLIHNFAAFTEACEAMTESLKSDLEVDVTAFNAAEKAQDEAIQKFTKQIQKISAILQ</sequence>
<protein>
    <recommendedName>
        <fullName evidence="3">Methyl-accepting chemotaxis protein</fullName>
    </recommendedName>
</protein>
<evidence type="ECO:0000313" key="2">
    <source>
        <dbReference type="Proteomes" id="UP000051984"/>
    </source>
</evidence>
<gene>
    <name evidence="1" type="ORF">FD51_GL002906</name>
</gene>
<comment type="caution">
    <text evidence="1">The sequence shown here is derived from an EMBL/GenBank/DDBJ whole genome shotgun (WGS) entry which is preliminary data.</text>
</comment>
<accession>A0A0R1ET64</accession>
<reference evidence="1 2" key="1">
    <citation type="journal article" date="2015" name="Genome Announc.">
        <title>Expanding the biotechnology potential of lactobacilli through comparative genomics of 213 strains and associated genera.</title>
        <authorList>
            <person name="Sun Z."/>
            <person name="Harris H.M."/>
            <person name="McCann A."/>
            <person name="Guo C."/>
            <person name="Argimon S."/>
            <person name="Zhang W."/>
            <person name="Yang X."/>
            <person name="Jeffery I.B."/>
            <person name="Cooney J.C."/>
            <person name="Kagawa T.F."/>
            <person name="Liu W."/>
            <person name="Song Y."/>
            <person name="Salvetti E."/>
            <person name="Wrobel A."/>
            <person name="Rasinkangas P."/>
            <person name="Parkhill J."/>
            <person name="Rea M.C."/>
            <person name="O'Sullivan O."/>
            <person name="Ritari J."/>
            <person name="Douillard F.P."/>
            <person name="Paul Ross R."/>
            <person name="Yang R."/>
            <person name="Briner A.E."/>
            <person name="Felis G.E."/>
            <person name="de Vos W.M."/>
            <person name="Barrangou R."/>
            <person name="Klaenhammer T.R."/>
            <person name="Caufield P.W."/>
            <person name="Cui Y."/>
            <person name="Zhang H."/>
            <person name="O'Toole P.W."/>
        </authorList>
    </citation>
    <scope>NUCLEOTIDE SEQUENCE [LARGE SCALE GENOMIC DNA]</scope>
    <source>
        <strain evidence="1 2">DSM 20178</strain>
    </source>
</reference>